<feature type="domain" description="Prepilin type IV endopeptidase peptidase" evidence="7">
    <location>
        <begin position="14"/>
        <end position="116"/>
    </location>
</feature>
<dbReference type="RefSeq" id="WP_100866973.1">
    <property type="nucleotide sequence ID" value="NZ_PHUF01000003.1"/>
</dbReference>
<evidence type="ECO:0000256" key="5">
    <source>
        <dbReference type="ARBA" id="ARBA00023136"/>
    </source>
</evidence>
<reference evidence="8 9" key="1">
    <citation type="submission" date="2017-11" db="EMBL/GenBank/DDBJ databases">
        <title>Genomic Encyclopedia of Type Strains, Phase III (KMG-III): the genomes of soil and plant-associated and newly described type strains.</title>
        <authorList>
            <person name="Whitman W."/>
        </authorList>
    </citation>
    <scope>NUCLEOTIDE SEQUENCE [LARGE SCALE GENOMIC DNA]</scope>
    <source>
        <strain evidence="8 9">CGMCC 1.12274</strain>
    </source>
</reference>
<dbReference type="InterPro" id="IPR000045">
    <property type="entry name" value="Prepilin_IV_endopep_pep"/>
</dbReference>
<dbReference type="OrthoDB" id="5329005at2"/>
<organism evidence="8 9">
    <name type="scientific">Novosphingobium kunmingense</name>
    <dbReference type="NCBI Taxonomy" id="1211806"/>
    <lineage>
        <taxon>Bacteria</taxon>
        <taxon>Pseudomonadati</taxon>
        <taxon>Pseudomonadota</taxon>
        <taxon>Alphaproteobacteria</taxon>
        <taxon>Sphingomonadales</taxon>
        <taxon>Sphingomonadaceae</taxon>
        <taxon>Novosphingobium</taxon>
    </lineage>
</organism>
<gene>
    <name evidence="8" type="ORF">B0I00_1751</name>
</gene>
<protein>
    <submittedName>
        <fullName evidence="8">Prepilin peptidase CpaA</fullName>
    </submittedName>
</protein>
<name>A0A2N0HKY6_9SPHN</name>
<proteinExistence type="predicted"/>
<feature type="transmembrane region" description="Helical" evidence="6">
    <location>
        <begin position="132"/>
        <end position="149"/>
    </location>
</feature>
<evidence type="ECO:0000256" key="3">
    <source>
        <dbReference type="ARBA" id="ARBA00022692"/>
    </source>
</evidence>
<dbReference type="PANTHER" id="PTHR36506:SF1">
    <property type="entry name" value="PREFLAGELLIN PEPTIDASE"/>
    <property type="match status" value="1"/>
</dbReference>
<evidence type="ECO:0000256" key="1">
    <source>
        <dbReference type="ARBA" id="ARBA00004651"/>
    </source>
</evidence>
<sequence length="166" mass="18266">MPDIDFRYLLQGALAIALLVAAFTDLRRRQIDNWLNAAIALSAPLYWWAAGYSLWPDVGYQLGLAVAVFAVFAVLFAMRWMGGGDVKLLTALALWIAPHWFGKLLIVMALVGLLLTVVFGAWHIARRQRDRVAIPYGVAIAAAGLWVLVSQYSNVIVTSQLPTGLQ</sequence>
<comment type="caution">
    <text evidence="8">The sequence shown here is derived from an EMBL/GenBank/DDBJ whole genome shotgun (WGS) entry which is preliminary data.</text>
</comment>
<accession>A0A2N0HKY6</accession>
<dbReference type="GO" id="GO:0005886">
    <property type="term" value="C:plasma membrane"/>
    <property type="evidence" value="ECO:0007669"/>
    <property type="project" value="UniProtKB-SubCell"/>
</dbReference>
<evidence type="ECO:0000313" key="8">
    <source>
        <dbReference type="EMBL" id="PKB19515.1"/>
    </source>
</evidence>
<evidence type="ECO:0000256" key="4">
    <source>
        <dbReference type="ARBA" id="ARBA00022989"/>
    </source>
</evidence>
<keyword evidence="5 6" id="KW-0472">Membrane</keyword>
<feature type="transmembrane region" description="Helical" evidence="6">
    <location>
        <begin position="33"/>
        <end position="52"/>
    </location>
</feature>
<comment type="subcellular location">
    <subcellularLocation>
        <location evidence="1">Cell membrane</location>
        <topology evidence="1">Multi-pass membrane protein</topology>
    </subcellularLocation>
</comment>
<dbReference type="AlphaFoldDB" id="A0A2N0HKY6"/>
<feature type="transmembrane region" description="Helical" evidence="6">
    <location>
        <begin position="58"/>
        <end position="77"/>
    </location>
</feature>
<dbReference type="EMBL" id="PHUF01000003">
    <property type="protein sequence ID" value="PKB19515.1"/>
    <property type="molecule type" value="Genomic_DNA"/>
</dbReference>
<feature type="transmembrane region" description="Helical" evidence="6">
    <location>
        <begin position="6"/>
        <end position="26"/>
    </location>
</feature>
<evidence type="ECO:0000256" key="6">
    <source>
        <dbReference type="SAM" id="Phobius"/>
    </source>
</evidence>
<dbReference type="PANTHER" id="PTHR36506">
    <property type="entry name" value="PREFLAGELLIN PEPTIDASE"/>
    <property type="match status" value="1"/>
</dbReference>
<keyword evidence="2" id="KW-1003">Cell membrane</keyword>
<evidence type="ECO:0000256" key="2">
    <source>
        <dbReference type="ARBA" id="ARBA00022475"/>
    </source>
</evidence>
<dbReference type="Proteomes" id="UP000232587">
    <property type="component" value="Unassembled WGS sequence"/>
</dbReference>
<dbReference type="GO" id="GO:0004190">
    <property type="term" value="F:aspartic-type endopeptidase activity"/>
    <property type="evidence" value="ECO:0007669"/>
    <property type="project" value="InterPro"/>
</dbReference>
<dbReference type="Gene3D" id="1.20.120.1220">
    <property type="match status" value="1"/>
</dbReference>
<keyword evidence="3 6" id="KW-0812">Transmembrane</keyword>
<evidence type="ECO:0000259" key="7">
    <source>
        <dbReference type="Pfam" id="PF01478"/>
    </source>
</evidence>
<keyword evidence="9" id="KW-1185">Reference proteome</keyword>
<evidence type="ECO:0000313" key="9">
    <source>
        <dbReference type="Proteomes" id="UP000232587"/>
    </source>
</evidence>
<keyword evidence="4 6" id="KW-1133">Transmembrane helix</keyword>
<feature type="transmembrane region" description="Helical" evidence="6">
    <location>
        <begin position="107"/>
        <end position="125"/>
    </location>
</feature>
<dbReference type="InterPro" id="IPR052218">
    <property type="entry name" value="Preflagellin_Peptidase"/>
</dbReference>
<dbReference type="Pfam" id="PF01478">
    <property type="entry name" value="Peptidase_A24"/>
    <property type="match status" value="1"/>
</dbReference>